<proteinExistence type="predicted"/>
<evidence type="ECO:0000256" key="1">
    <source>
        <dbReference type="SAM" id="MobiDB-lite"/>
    </source>
</evidence>
<reference evidence="2 3" key="1">
    <citation type="submission" date="2019-05" db="EMBL/GenBank/DDBJ databases">
        <title>Mikania micrantha, genome provides insights into the molecular mechanism of rapid growth.</title>
        <authorList>
            <person name="Liu B."/>
        </authorList>
    </citation>
    <scope>NUCLEOTIDE SEQUENCE [LARGE SCALE GENOMIC DNA]</scope>
    <source>
        <strain evidence="2">NLD-2019</strain>
        <tissue evidence="2">Leaf</tissue>
    </source>
</reference>
<dbReference type="AlphaFoldDB" id="A0A5N6LVR9"/>
<comment type="caution">
    <text evidence="2">The sequence shown here is derived from an EMBL/GenBank/DDBJ whole genome shotgun (WGS) entry which is preliminary data.</text>
</comment>
<keyword evidence="3" id="KW-1185">Reference proteome</keyword>
<organism evidence="2 3">
    <name type="scientific">Mikania micrantha</name>
    <name type="common">bitter vine</name>
    <dbReference type="NCBI Taxonomy" id="192012"/>
    <lineage>
        <taxon>Eukaryota</taxon>
        <taxon>Viridiplantae</taxon>
        <taxon>Streptophyta</taxon>
        <taxon>Embryophyta</taxon>
        <taxon>Tracheophyta</taxon>
        <taxon>Spermatophyta</taxon>
        <taxon>Magnoliopsida</taxon>
        <taxon>eudicotyledons</taxon>
        <taxon>Gunneridae</taxon>
        <taxon>Pentapetalae</taxon>
        <taxon>asterids</taxon>
        <taxon>campanulids</taxon>
        <taxon>Asterales</taxon>
        <taxon>Asteraceae</taxon>
        <taxon>Asteroideae</taxon>
        <taxon>Heliantheae alliance</taxon>
        <taxon>Eupatorieae</taxon>
        <taxon>Mikania</taxon>
    </lineage>
</organism>
<accession>A0A5N6LVR9</accession>
<dbReference type="EMBL" id="SZYD01000018">
    <property type="protein sequence ID" value="KAD2805688.1"/>
    <property type="molecule type" value="Genomic_DNA"/>
</dbReference>
<evidence type="ECO:0000313" key="3">
    <source>
        <dbReference type="Proteomes" id="UP000326396"/>
    </source>
</evidence>
<sequence length="112" mass="12462">MVFGWLVEILCSHNHFLRDFTKNTFQANHTSRRPRHLRDINASRIHEKDSLCHGNASKYLIGRSRAGAKGAEERSSQGSRGKARLSGGVDGSWAAGGGCRRRGKAGRWERDS</sequence>
<gene>
    <name evidence="2" type="ORF">E3N88_39065</name>
</gene>
<name>A0A5N6LVR9_9ASTR</name>
<evidence type="ECO:0000313" key="2">
    <source>
        <dbReference type="EMBL" id="KAD2805688.1"/>
    </source>
</evidence>
<dbReference type="Proteomes" id="UP000326396">
    <property type="component" value="Linkage Group LG8"/>
</dbReference>
<protein>
    <submittedName>
        <fullName evidence="2">Uncharacterized protein</fullName>
    </submittedName>
</protein>
<feature type="region of interest" description="Disordered" evidence="1">
    <location>
        <begin position="63"/>
        <end position="112"/>
    </location>
</feature>
<feature type="compositionally biased region" description="Gly residues" evidence="1">
    <location>
        <begin position="88"/>
        <end position="98"/>
    </location>
</feature>